<dbReference type="InterPro" id="IPR039737">
    <property type="entry name" value="INPP5A"/>
</dbReference>
<dbReference type="EC" id="3.1.3.56" evidence="1"/>
<evidence type="ECO:0000256" key="1">
    <source>
        <dbReference type="ARBA" id="ARBA00012997"/>
    </source>
</evidence>
<sequence>MRSLLDGITSALRIPQEQLQQRRQQQQELRRQGDADYDRGSTSDTVTGTAMNVVPTSLQEDSHMDFSSHSLSGELLHGGGHRYCNFSTESLPDLPFTMLLLTQNIGGIDACSFSTDKVNEKVSGESEMDKERKSVRNPVRQLVAELLAELRLLIYEACRREYATYSRKRKTSFNDRVPPHSVENDYTIEDSLPPLIDVIVVHFQEIGGKQMNTEFNAFFAEALNTVLPEAAWTSGLLMETNDDAQRFTAIGSIVFLSHRMCPISSILSFRHRTFVSVTDDPATYGSSPTFLFHGNRFSGAGRSRKGYLLTSLRFGTVVVNFLNVHLYNDAKNTNAAESSPSMYALQRQEALLEAMAECMVFISPQDPLFIFGDFNTRLDAHALLQHLKEFRQIDVELDVKDVRAPDSFWELFTESYHMEMIKKFDVEMERLMDVVAQQSGVELAEFAVRFPPSYSRLPIEDSSRVQCTPQGTANSSEEEKDAICDGEHEKKRAKSETEILKILARIAGIPSRGYLRQRIPAWCDRVVWNPAGLELMTGVRSSSSSLPLSALFENNNSSEESMGRYTYRSFALTHTDHDAVTLFF</sequence>
<evidence type="ECO:0000256" key="3">
    <source>
        <dbReference type="ARBA" id="ARBA00023599"/>
    </source>
</evidence>
<evidence type="ECO:0000313" key="7">
    <source>
        <dbReference type="Proteomes" id="UP000192257"/>
    </source>
</evidence>
<dbReference type="OrthoDB" id="5780965at2759"/>
<gene>
    <name evidence="6" type="ORF">TM35_000161410</name>
</gene>
<comment type="similarity">
    <text evidence="3">Belongs to the inositol 1,4,5-trisphosphate 5-phosphatase type I family.</text>
</comment>
<dbReference type="Proteomes" id="UP000192257">
    <property type="component" value="Unassembled WGS sequence"/>
</dbReference>
<dbReference type="PANTHER" id="PTHR12997:SF2">
    <property type="entry name" value="INOSITOL POLYPHOSPHATE-5-PHOSPHATASE A"/>
    <property type="match status" value="1"/>
</dbReference>
<dbReference type="GO" id="GO:0004445">
    <property type="term" value="F:inositol-polyphosphate 5-phosphatase activity"/>
    <property type="evidence" value="ECO:0007669"/>
    <property type="project" value="UniProtKB-EC"/>
</dbReference>
<dbReference type="RefSeq" id="XP_028882569.1">
    <property type="nucleotide sequence ID" value="XM_029026013.1"/>
</dbReference>
<comment type="caution">
    <text evidence="6">The sequence shown here is derived from an EMBL/GenBank/DDBJ whole genome shotgun (WGS) entry which is preliminary data.</text>
</comment>
<keyword evidence="2" id="KW-0378">Hydrolase</keyword>
<feature type="compositionally biased region" description="Basic and acidic residues" evidence="4">
    <location>
        <begin position="28"/>
        <end position="41"/>
    </location>
</feature>
<dbReference type="GO" id="GO:0046856">
    <property type="term" value="P:phosphatidylinositol dephosphorylation"/>
    <property type="evidence" value="ECO:0007669"/>
    <property type="project" value="InterPro"/>
</dbReference>
<dbReference type="STRING" id="67003.A0A1X0NVI9"/>
<feature type="domain" description="Inositol polyphosphate-related phosphatase" evidence="5">
    <location>
        <begin position="169"/>
        <end position="584"/>
    </location>
</feature>
<evidence type="ECO:0000256" key="2">
    <source>
        <dbReference type="ARBA" id="ARBA00022801"/>
    </source>
</evidence>
<dbReference type="EMBL" id="NBCO01000016">
    <property type="protein sequence ID" value="ORC88503.1"/>
    <property type="molecule type" value="Genomic_DNA"/>
</dbReference>
<name>A0A1X0NVI9_9TRYP</name>
<organism evidence="6 7">
    <name type="scientific">Trypanosoma theileri</name>
    <dbReference type="NCBI Taxonomy" id="67003"/>
    <lineage>
        <taxon>Eukaryota</taxon>
        <taxon>Discoba</taxon>
        <taxon>Euglenozoa</taxon>
        <taxon>Kinetoplastea</taxon>
        <taxon>Metakinetoplastina</taxon>
        <taxon>Trypanosomatida</taxon>
        <taxon>Trypanosomatidae</taxon>
        <taxon>Trypanosoma</taxon>
    </lineage>
</organism>
<evidence type="ECO:0000256" key="4">
    <source>
        <dbReference type="SAM" id="MobiDB-lite"/>
    </source>
</evidence>
<keyword evidence="7" id="KW-1185">Reference proteome</keyword>
<dbReference type="PANTHER" id="PTHR12997">
    <property type="entry name" value="TYPE I INOSITOL-1,4,5-TRISPHOSPHATE 5-PHOSPHATASE"/>
    <property type="match status" value="1"/>
</dbReference>
<dbReference type="GeneID" id="39985793"/>
<evidence type="ECO:0000313" key="6">
    <source>
        <dbReference type="EMBL" id="ORC88503.1"/>
    </source>
</evidence>
<dbReference type="Gene3D" id="3.60.10.10">
    <property type="entry name" value="Endonuclease/exonuclease/phosphatase"/>
    <property type="match status" value="1"/>
</dbReference>
<dbReference type="InterPro" id="IPR000300">
    <property type="entry name" value="IPPc"/>
</dbReference>
<feature type="compositionally biased region" description="Low complexity" evidence="4">
    <location>
        <begin position="16"/>
        <end position="27"/>
    </location>
</feature>
<dbReference type="SMART" id="SM00128">
    <property type="entry name" value="IPPc"/>
    <property type="match status" value="1"/>
</dbReference>
<reference evidence="6 7" key="1">
    <citation type="submission" date="2017-03" db="EMBL/GenBank/DDBJ databases">
        <title>An alternative strategy for trypanosome survival in the mammalian bloodstream revealed through genome and transcriptome analysis of the ubiquitous bovine parasite Trypanosoma (Megatrypanum) theileri.</title>
        <authorList>
            <person name="Kelly S."/>
            <person name="Ivens A."/>
            <person name="Mott A."/>
            <person name="O'Neill E."/>
            <person name="Emms D."/>
            <person name="Macleod O."/>
            <person name="Voorheis P."/>
            <person name="Matthews J."/>
            <person name="Matthews K."/>
            <person name="Carrington M."/>
        </authorList>
    </citation>
    <scope>NUCLEOTIDE SEQUENCE [LARGE SCALE GENOMIC DNA]</scope>
    <source>
        <strain evidence="6">Edinburgh</strain>
    </source>
</reference>
<accession>A0A1X0NVI9</accession>
<feature type="region of interest" description="Disordered" evidence="4">
    <location>
        <begin position="16"/>
        <end position="48"/>
    </location>
</feature>
<evidence type="ECO:0000259" key="5">
    <source>
        <dbReference type="SMART" id="SM00128"/>
    </source>
</evidence>
<dbReference type="AlphaFoldDB" id="A0A1X0NVI9"/>
<proteinExistence type="inferred from homology"/>
<dbReference type="VEuPathDB" id="TriTrypDB:TM35_000161410"/>
<dbReference type="SUPFAM" id="SSF56219">
    <property type="entry name" value="DNase I-like"/>
    <property type="match status" value="1"/>
</dbReference>
<protein>
    <recommendedName>
        <fullName evidence="1">inositol-polyphosphate 5-phosphatase</fullName>
        <ecNumber evidence="1">3.1.3.56</ecNumber>
    </recommendedName>
</protein>
<dbReference type="InterPro" id="IPR036691">
    <property type="entry name" value="Endo/exonu/phosph_ase_sf"/>
</dbReference>